<keyword evidence="1" id="KW-0472">Membrane</keyword>
<name>A0ABT4DAR5_9CLOT</name>
<evidence type="ECO:0000256" key="1">
    <source>
        <dbReference type="SAM" id="Phobius"/>
    </source>
</evidence>
<keyword evidence="1" id="KW-1133">Transmembrane helix</keyword>
<sequence length="59" mass="6972">MSKFQLDNKDLVDLTSERVAGIGKYKNVYMIKTWIILSLLIYTLRLNIKMRVVKFSFES</sequence>
<organism evidence="2 3">
    <name type="scientific">Clostridium brassicae</name>
    <dbReference type="NCBI Taxonomy" id="2999072"/>
    <lineage>
        <taxon>Bacteria</taxon>
        <taxon>Bacillati</taxon>
        <taxon>Bacillota</taxon>
        <taxon>Clostridia</taxon>
        <taxon>Eubacteriales</taxon>
        <taxon>Clostridiaceae</taxon>
        <taxon>Clostridium</taxon>
    </lineage>
</organism>
<reference evidence="2" key="1">
    <citation type="submission" date="2022-12" db="EMBL/GenBank/DDBJ databases">
        <title>Clostridium sp. nov., isolated from industrial wastewater.</title>
        <authorList>
            <person name="Jiayan W."/>
        </authorList>
    </citation>
    <scope>NUCLEOTIDE SEQUENCE</scope>
    <source>
        <strain evidence="2">ZC22-4</strain>
    </source>
</reference>
<keyword evidence="1" id="KW-0812">Transmembrane</keyword>
<evidence type="ECO:0000313" key="2">
    <source>
        <dbReference type="EMBL" id="MCY6959273.1"/>
    </source>
</evidence>
<comment type="caution">
    <text evidence="2">The sequence shown here is derived from an EMBL/GenBank/DDBJ whole genome shotgun (WGS) entry which is preliminary data.</text>
</comment>
<protein>
    <submittedName>
        <fullName evidence="2">Uncharacterized protein</fullName>
    </submittedName>
</protein>
<feature type="transmembrane region" description="Helical" evidence="1">
    <location>
        <begin position="29"/>
        <end position="48"/>
    </location>
</feature>
<proteinExistence type="predicted"/>
<dbReference type="RefSeq" id="WP_268061695.1">
    <property type="nucleotide sequence ID" value="NZ_JAPQFJ010000011.1"/>
</dbReference>
<gene>
    <name evidence="2" type="ORF">OW729_11715</name>
</gene>
<dbReference type="EMBL" id="JAPQFJ010000011">
    <property type="protein sequence ID" value="MCY6959273.1"/>
    <property type="molecule type" value="Genomic_DNA"/>
</dbReference>
<dbReference type="Proteomes" id="UP001144612">
    <property type="component" value="Unassembled WGS sequence"/>
</dbReference>
<evidence type="ECO:0000313" key="3">
    <source>
        <dbReference type="Proteomes" id="UP001144612"/>
    </source>
</evidence>
<accession>A0ABT4DAR5</accession>
<keyword evidence="3" id="KW-1185">Reference proteome</keyword>